<reference evidence="2" key="1">
    <citation type="submission" date="2021-01" db="EMBL/GenBank/DDBJ databases">
        <authorList>
            <person name="Corre E."/>
            <person name="Pelletier E."/>
            <person name="Niang G."/>
            <person name="Scheremetjew M."/>
            <person name="Finn R."/>
            <person name="Kale V."/>
            <person name="Holt S."/>
            <person name="Cochrane G."/>
            <person name="Meng A."/>
            <person name="Brown T."/>
            <person name="Cohen L."/>
        </authorList>
    </citation>
    <scope>NUCLEOTIDE SEQUENCE</scope>
    <source>
        <strain evidence="2">Clade-D-RCC2572</strain>
    </source>
</reference>
<accession>A0A6U0C2H9</accession>
<name>A0A6U0C2H9_9CHLO</name>
<evidence type="ECO:0000313" key="2">
    <source>
        <dbReference type="EMBL" id="CAD8583775.1"/>
    </source>
</evidence>
<feature type="region of interest" description="Disordered" evidence="1">
    <location>
        <begin position="147"/>
        <end position="201"/>
    </location>
</feature>
<proteinExistence type="predicted"/>
<dbReference type="AlphaFoldDB" id="A0A6U0C2H9"/>
<evidence type="ECO:0000256" key="1">
    <source>
        <dbReference type="SAM" id="MobiDB-lite"/>
    </source>
</evidence>
<protein>
    <submittedName>
        <fullName evidence="2">Uncharacterized protein</fullName>
    </submittedName>
</protein>
<feature type="compositionally biased region" description="Polar residues" evidence="1">
    <location>
        <begin position="147"/>
        <end position="165"/>
    </location>
</feature>
<gene>
    <name evidence="2" type="ORF">OMED0929_LOCUS4567</name>
</gene>
<dbReference type="EMBL" id="HBEW01005448">
    <property type="protein sequence ID" value="CAD8583775.1"/>
    <property type="molecule type" value="Transcribed_RNA"/>
</dbReference>
<organism evidence="2">
    <name type="scientific">Ostreococcus mediterraneus</name>
    <dbReference type="NCBI Taxonomy" id="1486918"/>
    <lineage>
        <taxon>Eukaryota</taxon>
        <taxon>Viridiplantae</taxon>
        <taxon>Chlorophyta</taxon>
        <taxon>Mamiellophyceae</taxon>
        <taxon>Mamiellales</taxon>
        <taxon>Bathycoccaceae</taxon>
        <taxon>Ostreococcus</taxon>
    </lineage>
</organism>
<sequence>MDISLARARTTTDGRTDRWMARTNKRADERKRLAREARGFVRSRVHAFVADSTIHLCVRVRSRAPRRVCKNVESRRRHGNRTTIFFVFCTVGKRLAYPHLAPPPPPPSNPSVVASNARSSASITSNAVGARPSANALAKVFPRATLAKSTPSPSARGAHTTTSNAPALARASPPGEIASNASATFPSTAIAGNASSTTSAR</sequence>